<reference evidence="4 5" key="1">
    <citation type="submission" date="2021-02" db="EMBL/GenBank/DDBJ databases">
        <title>De Novo genome assembly of isolated myxobacteria.</title>
        <authorList>
            <person name="Stevens D.C."/>
        </authorList>
    </citation>
    <scope>NUCLEOTIDE SEQUENCE [LARGE SCALE GENOMIC DNA]</scope>
    <source>
        <strain evidence="4 5">SCHIC003</strain>
    </source>
</reference>
<dbReference type="Pfam" id="PF13240">
    <property type="entry name" value="Zn_Ribbon_1"/>
    <property type="match status" value="1"/>
</dbReference>
<gene>
    <name evidence="4" type="ORF">JY572_12670</name>
</gene>
<dbReference type="Proteomes" id="UP000663090">
    <property type="component" value="Chromosome"/>
</dbReference>
<sequence length="244" mass="26253">MRMRPEPATCPHCHIPLPPQARFCAQCGQPLADEAPAPLPAEGLGSGPKPDEHRMGIDPSWTYPEPPKRPVRKDDPVIGVALGILLGVVMLFWGIAFAMGHRGFDMWLFLFIALAMLAGVIYGSRADRELAMKKAELVAKGVHCWGRILGVAPKGGSASMNGRHASTVRITVEAFAAPAPTGVQPHAVGTRVADKVDIEAEVSQLQFALMIPGHFCAFLLHPTDHRHTRLDGFVTAQGLVVAKI</sequence>
<name>A0ABX7NDG4_9BACT</name>
<evidence type="ECO:0000256" key="1">
    <source>
        <dbReference type="SAM" id="MobiDB-lite"/>
    </source>
</evidence>
<organism evidence="4 5">
    <name type="scientific">Myxococcus landrumensis</name>
    <dbReference type="NCBI Taxonomy" id="2813577"/>
    <lineage>
        <taxon>Bacteria</taxon>
        <taxon>Pseudomonadati</taxon>
        <taxon>Myxococcota</taxon>
        <taxon>Myxococcia</taxon>
        <taxon>Myxococcales</taxon>
        <taxon>Cystobacterineae</taxon>
        <taxon>Myxococcaceae</taxon>
        <taxon>Myxococcus</taxon>
    </lineage>
</organism>
<accession>A0ABX7NDG4</accession>
<keyword evidence="2" id="KW-0812">Transmembrane</keyword>
<feature type="transmembrane region" description="Helical" evidence="2">
    <location>
        <begin position="106"/>
        <end position="124"/>
    </location>
</feature>
<evidence type="ECO:0000256" key="2">
    <source>
        <dbReference type="SAM" id="Phobius"/>
    </source>
</evidence>
<evidence type="ECO:0000259" key="3">
    <source>
        <dbReference type="Pfam" id="PF13240"/>
    </source>
</evidence>
<dbReference type="EMBL" id="CP071091">
    <property type="protein sequence ID" value="QSQ16844.1"/>
    <property type="molecule type" value="Genomic_DNA"/>
</dbReference>
<feature type="region of interest" description="Disordered" evidence="1">
    <location>
        <begin position="36"/>
        <end position="69"/>
    </location>
</feature>
<feature type="transmembrane region" description="Helical" evidence="2">
    <location>
        <begin position="77"/>
        <end position="100"/>
    </location>
</feature>
<dbReference type="InterPro" id="IPR026870">
    <property type="entry name" value="Zinc_ribbon_dom"/>
</dbReference>
<evidence type="ECO:0000313" key="5">
    <source>
        <dbReference type="Proteomes" id="UP000663090"/>
    </source>
</evidence>
<keyword evidence="2" id="KW-1133">Transmembrane helix</keyword>
<keyword evidence="5" id="KW-1185">Reference proteome</keyword>
<evidence type="ECO:0000313" key="4">
    <source>
        <dbReference type="EMBL" id="QSQ16844.1"/>
    </source>
</evidence>
<feature type="domain" description="Zinc-ribbon" evidence="3">
    <location>
        <begin position="10"/>
        <end position="31"/>
    </location>
</feature>
<protein>
    <submittedName>
        <fullName evidence="4">Zinc ribbon domain-containing protein</fullName>
    </submittedName>
</protein>
<keyword evidence="2" id="KW-0472">Membrane</keyword>
<proteinExistence type="predicted"/>